<evidence type="ECO:0000256" key="6">
    <source>
        <dbReference type="SAM" id="MobiDB-lite"/>
    </source>
</evidence>
<evidence type="ECO:0000256" key="3">
    <source>
        <dbReference type="ARBA" id="ARBA00008770"/>
    </source>
</evidence>
<dbReference type="Gene3D" id="3.40.50.1000">
    <property type="entry name" value="HAD superfamily/HAD-like"/>
    <property type="match status" value="1"/>
</dbReference>
<comment type="function">
    <text evidence="5">Removes the phosphate from trehalose 6-phosphate to produce free trehalose.</text>
</comment>
<accession>A0A7S0E6M5</accession>
<dbReference type="InterPro" id="IPR003337">
    <property type="entry name" value="Trehalose_PPase"/>
</dbReference>
<dbReference type="InterPro" id="IPR023214">
    <property type="entry name" value="HAD_sf"/>
</dbReference>
<evidence type="ECO:0000256" key="2">
    <source>
        <dbReference type="ARBA" id="ARBA00005199"/>
    </source>
</evidence>
<dbReference type="PANTHER" id="PTHR43768">
    <property type="entry name" value="TREHALOSE 6-PHOSPHATE PHOSPHATASE"/>
    <property type="match status" value="1"/>
</dbReference>
<sequence>MDEIEKLMAGKMPAFFLDYDGTLTPIVDNPYEARLSEEARSVLRSLAMRYKTAIVSGRARLTAHGLVQLDELYYAGSHGFDIAGPKKPRISDDGQQLEHISYSAADSYRPALEAAMAKVEEVLGDVKGVVVEDNTFSVSVHYRMVAEGEDRERVNEEVDRLVADMPMLRKTYGKMVYELRPSVDWHKGKAVEWLMEQFSKNSSEDIFPVYIGDDVTDEDAFAIMGGLGGVGIIVSETARETSARYGLRNPAEVVQFLEHFIGDDRAESTHASSVGDFAPIRPPPPQISRSASAGASSASSAGATTINAREFVS</sequence>
<feature type="region of interest" description="Disordered" evidence="6">
    <location>
        <begin position="271"/>
        <end position="313"/>
    </location>
</feature>
<evidence type="ECO:0000256" key="5">
    <source>
        <dbReference type="RuleBase" id="RU361117"/>
    </source>
</evidence>
<dbReference type="InterPro" id="IPR036412">
    <property type="entry name" value="HAD-like_sf"/>
</dbReference>
<dbReference type="InterPro" id="IPR006379">
    <property type="entry name" value="HAD-SF_hydro_IIB"/>
</dbReference>
<gene>
    <name evidence="7" type="ORF">PANT1444_LOCUS3984</name>
</gene>
<evidence type="ECO:0000313" key="7">
    <source>
        <dbReference type="EMBL" id="CAD8474762.1"/>
    </source>
</evidence>
<dbReference type="GO" id="GO:0004805">
    <property type="term" value="F:trehalose-phosphatase activity"/>
    <property type="evidence" value="ECO:0007669"/>
    <property type="project" value="UniProtKB-EC"/>
</dbReference>
<reference evidence="7" key="1">
    <citation type="submission" date="2021-01" db="EMBL/GenBank/DDBJ databases">
        <authorList>
            <person name="Corre E."/>
            <person name="Pelletier E."/>
            <person name="Niang G."/>
            <person name="Scheremetjew M."/>
            <person name="Finn R."/>
            <person name="Kale V."/>
            <person name="Holt S."/>
            <person name="Cochrane G."/>
            <person name="Meng A."/>
            <person name="Brown T."/>
            <person name="Cohen L."/>
        </authorList>
    </citation>
    <scope>NUCLEOTIDE SEQUENCE</scope>
    <source>
        <strain evidence="7">CCMP1374</strain>
    </source>
</reference>
<dbReference type="NCBIfam" id="TIGR01484">
    <property type="entry name" value="HAD-SF-IIB"/>
    <property type="match status" value="1"/>
</dbReference>
<evidence type="ECO:0000256" key="4">
    <source>
        <dbReference type="ARBA" id="ARBA00022801"/>
    </source>
</evidence>
<dbReference type="UniPathway" id="UPA00299"/>
<dbReference type="EMBL" id="HBEP01007053">
    <property type="protein sequence ID" value="CAD8474762.1"/>
    <property type="molecule type" value="Transcribed_RNA"/>
</dbReference>
<dbReference type="GO" id="GO:0005992">
    <property type="term" value="P:trehalose biosynthetic process"/>
    <property type="evidence" value="ECO:0007669"/>
    <property type="project" value="UniProtKB-UniPathway"/>
</dbReference>
<protein>
    <recommendedName>
        <fullName evidence="5">Trehalose 6-phosphate phosphatase</fullName>
        <ecNumber evidence="5">3.1.3.12</ecNumber>
    </recommendedName>
</protein>
<keyword evidence="4 5" id="KW-0378">Hydrolase</keyword>
<dbReference type="Pfam" id="PF02358">
    <property type="entry name" value="Trehalose_PPase"/>
    <property type="match status" value="1"/>
</dbReference>
<dbReference type="Gene3D" id="3.30.70.1020">
    <property type="entry name" value="Trehalose-6-phosphate phosphatase related protein, domain 2"/>
    <property type="match status" value="1"/>
</dbReference>
<proteinExistence type="inferred from homology"/>
<dbReference type="InterPro" id="IPR044651">
    <property type="entry name" value="OTSB-like"/>
</dbReference>
<name>A0A7S0E6M5_9EUKA</name>
<dbReference type="PANTHER" id="PTHR43768:SF3">
    <property type="entry name" value="TREHALOSE 6-PHOSPHATE PHOSPHATASE"/>
    <property type="match status" value="1"/>
</dbReference>
<comment type="similarity">
    <text evidence="3 5">Belongs to the trehalose phosphatase family.</text>
</comment>
<dbReference type="AlphaFoldDB" id="A0A7S0E6M5"/>
<dbReference type="EC" id="3.1.3.12" evidence="5"/>
<comment type="cofactor">
    <cofactor evidence="5">
        <name>a divalent metal cation</name>
        <dbReference type="ChEBI" id="CHEBI:60240"/>
    </cofactor>
</comment>
<comment type="pathway">
    <text evidence="2 5">Glycan biosynthesis; trehalose biosynthesis.</text>
</comment>
<dbReference type="NCBIfam" id="TIGR00685">
    <property type="entry name" value="T6PP"/>
    <property type="match status" value="1"/>
</dbReference>
<comment type="catalytic activity">
    <reaction evidence="1 5">
        <text>alpha,alpha-trehalose 6-phosphate + H2O = alpha,alpha-trehalose + phosphate</text>
        <dbReference type="Rhea" id="RHEA:23420"/>
        <dbReference type="ChEBI" id="CHEBI:15377"/>
        <dbReference type="ChEBI" id="CHEBI:16551"/>
        <dbReference type="ChEBI" id="CHEBI:43474"/>
        <dbReference type="ChEBI" id="CHEBI:58429"/>
        <dbReference type="EC" id="3.1.3.12"/>
    </reaction>
</comment>
<dbReference type="SUPFAM" id="SSF56784">
    <property type="entry name" value="HAD-like"/>
    <property type="match status" value="1"/>
</dbReference>
<organism evidence="7">
    <name type="scientific">Phaeocystis antarctica</name>
    <dbReference type="NCBI Taxonomy" id="33657"/>
    <lineage>
        <taxon>Eukaryota</taxon>
        <taxon>Haptista</taxon>
        <taxon>Haptophyta</taxon>
        <taxon>Prymnesiophyceae</taxon>
        <taxon>Phaeocystales</taxon>
        <taxon>Phaeocystaceae</taxon>
        <taxon>Phaeocystis</taxon>
    </lineage>
</organism>
<evidence type="ECO:0000256" key="1">
    <source>
        <dbReference type="ARBA" id="ARBA00000500"/>
    </source>
</evidence>
<feature type="compositionally biased region" description="Low complexity" evidence="6">
    <location>
        <begin position="287"/>
        <end position="303"/>
    </location>
</feature>